<evidence type="ECO:0000313" key="1">
    <source>
        <dbReference type="EMBL" id="GCD47567.1"/>
    </source>
</evidence>
<accession>A0A401WE15</accession>
<dbReference type="Proteomes" id="UP000286746">
    <property type="component" value="Unassembled WGS sequence"/>
</dbReference>
<evidence type="ECO:0000313" key="2">
    <source>
        <dbReference type="Proteomes" id="UP000286746"/>
    </source>
</evidence>
<gene>
    <name evidence="1" type="ORF">GKJPGBOP_07337</name>
</gene>
<name>A0A401WE15_STREY</name>
<keyword evidence="2" id="KW-1185">Reference proteome</keyword>
<dbReference type="RefSeq" id="WP_125057649.1">
    <property type="nucleotide sequence ID" value="NZ_BHZD01000001.1"/>
</dbReference>
<protein>
    <recommendedName>
        <fullName evidence="3">Fe2OG dioxygenase domain-containing protein</fullName>
    </recommendedName>
</protein>
<dbReference type="AlphaFoldDB" id="A0A401WE15"/>
<reference evidence="1 2" key="1">
    <citation type="submission" date="2018-11" db="EMBL/GenBank/DDBJ databases">
        <title>Whole genome sequence of Streptomyces paromomycinus NBRC 15454(T).</title>
        <authorList>
            <person name="Komaki H."/>
            <person name="Tamura T."/>
        </authorList>
    </citation>
    <scope>NUCLEOTIDE SEQUENCE [LARGE SCALE GENOMIC DNA]</scope>
    <source>
        <strain evidence="1 2">NBRC 15454</strain>
    </source>
</reference>
<sequence length="255" mass="28536">MHRLLERRELSSITGHAYDVDAVCDLGYARYEHGYPADLLATVLDEARALARTEWEAQSSDRYLGLRHLRAAHEAIPAVKTLMHDRDRLRALSELAGTELEPYPITRAASHINFYRPGEVPIDHHTDGAALVELIPLHTAGPDRGGSTLIFRGSPERGRQLLAQGRRLACEEHAAVPQRTGHAVLMQGRRLLHTAQPLHDGERITLVLVMRSVAEPWKDGNSLARLLLDDPLAAVHDEWVRDQEHQAARFRAAAR</sequence>
<organism evidence="1 2">
    <name type="scientific">Streptomyces paromomycinus</name>
    <name type="common">Streptomyces rimosus subsp. paromomycinus</name>
    <dbReference type="NCBI Taxonomy" id="92743"/>
    <lineage>
        <taxon>Bacteria</taxon>
        <taxon>Bacillati</taxon>
        <taxon>Actinomycetota</taxon>
        <taxon>Actinomycetes</taxon>
        <taxon>Kitasatosporales</taxon>
        <taxon>Streptomycetaceae</taxon>
        <taxon>Streptomyces</taxon>
    </lineage>
</organism>
<evidence type="ECO:0008006" key="3">
    <source>
        <dbReference type="Google" id="ProtNLM"/>
    </source>
</evidence>
<dbReference type="SUPFAM" id="SSF51197">
    <property type="entry name" value="Clavaminate synthase-like"/>
    <property type="match status" value="1"/>
</dbReference>
<comment type="caution">
    <text evidence="1">The sequence shown here is derived from an EMBL/GenBank/DDBJ whole genome shotgun (WGS) entry which is preliminary data.</text>
</comment>
<dbReference type="EMBL" id="BHZD01000001">
    <property type="protein sequence ID" value="GCD47567.1"/>
    <property type="molecule type" value="Genomic_DNA"/>
</dbReference>
<proteinExistence type="predicted"/>